<dbReference type="Pfam" id="PF02408">
    <property type="entry name" value="CUB_2"/>
    <property type="match status" value="1"/>
</dbReference>
<evidence type="ECO:0000259" key="2">
    <source>
        <dbReference type="Pfam" id="PF02408"/>
    </source>
</evidence>
<organism evidence="3 4">
    <name type="scientific">Caenorhabditis tropicalis</name>
    <dbReference type="NCBI Taxonomy" id="1561998"/>
    <lineage>
        <taxon>Eukaryota</taxon>
        <taxon>Metazoa</taxon>
        <taxon>Ecdysozoa</taxon>
        <taxon>Nematoda</taxon>
        <taxon>Chromadorea</taxon>
        <taxon>Rhabditida</taxon>
        <taxon>Rhabditina</taxon>
        <taxon>Rhabditomorpha</taxon>
        <taxon>Rhabditoidea</taxon>
        <taxon>Rhabditidae</taxon>
        <taxon>Peloderinae</taxon>
        <taxon>Caenorhabditis</taxon>
    </lineage>
</organism>
<dbReference type="Proteomes" id="UP000095282">
    <property type="component" value="Unplaced"/>
</dbReference>
<keyword evidence="1" id="KW-0732">Signal</keyword>
<feature type="domain" description="CUB-like" evidence="2">
    <location>
        <begin position="245"/>
        <end position="297"/>
    </location>
</feature>
<dbReference type="eggNOG" id="ENOG502R9TZ">
    <property type="taxonomic scope" value="Eukaryota"/>
</dbReference>
<evidence type="ECO:0000256" key="1">
    <source>
        <dbReference type="SAM" id="SignalP"/>
    </source>
</evidence>
<dbReference type="PANTHER" id="PTHR47919:SF1">
    <property type="entry name" value="CUB-LIKE DOMAIN-CONTAINING PROTEIN"/>
    <property type="match status" value="1"/>
</dbReference>
<proteinExistence type="predicted"/>
<sequence length="501" mass="53705">MFLLLLPSFFSFTHSCVRTIPPDDYYPTVPPTQMPTGPPITNPPVTVAPVTNSPVTNTPEDQCTACDINPLLPVNPPAGSRIDTTEIAAAGECKQTRVDCTRTDGQTCDIAIRGGTTVLQSVTNMETVSATLTCEMNGMYSSGTANGITTLTCEFTNCVTAVPCTACDINAISPNGLPAGQMFSSVDTTPAGGCTTTEVSCRRTDDQYCTGVSITTSYLQATFDDITGGPYEIASTLNAGLVMVGIGCEDDGNYSVRIVNGDNNPFIFVNPGFKINLQTDGATDHVFAFKITWTPIPNAPQNIIDVARGNPPVALQPNQNLTIFRGNPMVSLMAFTLPDPSQAYLLRQSAIYSGDTFIGTLDQVLTSMTPLTANKISIYTFGLSVDYPLYMASDYEDTRGIMVYEGANCPVTGDCSILLQGSWGNAMTVTDYNGTEVIRGFDGFPGTAVINVYENQVSESTRIATLTSDNYFQQIPLEVKGVMKFYELNGHGLCNMTVTRL</sequence>
<accession>A0A1I7TUQ0</accession>
<dbReference type="PANTHER" id="PTHR47919">
    <property type="entry name" value="INFECTION RESPONSE PROTEIN-RELATED"/>
    <property type="match status" value="1"/>
</dbReference>
<evidence type="ECO:0000313" key="3">
    <source>
        <dbReference type="Proteomes" id="UP000095282"/>
    </source>
</evidence>
<keyword evidence="3" id="KW-1185">Reference proteome</keyword>
<name>A0A1I7TUQ0_9PELO</name>
<feature type="signal peptide" evidence="1">
    <location>
        <begin position="1"/>
        <end position="15"/>
    </location>
</feature>
<feature type="chain" id="PRO_5012204506" evidence="1">
    <location>
        <begin position="16"/>
        <end position="501"/>
    </location>
</feature>
<evidence type="ECO:0000313" key="4">
    <source>
        <dbReference type="WBParaSite" id="Csp11.Scaffold629.g11971.t1"/>
    </source>
</evidence>
<dbReference type="WBParaSite" id="Csp11.Scaffold629.g11971.t1">
    <property type="protein sequence ID" value="Csp11.Scaffold629.g11971.t1"/>
    <property type="gene ID" value="Csp11.Scaffold629.g11971"/>
</dbReference>
<dbReference type="AlphaFoldDB" id="A0A1I7TUQ0"/>
<dbReference type="InterPro" id="IPR003366">
    <property type="entry name" value="CUB-like_dom"/>
</dbReference>
<protein>
    <submittedName>
        <fullName evidence="4">CUB_2 domain-containing protein</fullName>
    </submittedName>
</protein>
<reference evidence="4" key="1">
    <citation type="submission" date="2016-11" db="UniProtKB">
        <authorList>
            <consortium name="WormBaseParasite"/>
        </authorList>
    </citation>
    <scope>IDENTIFICATION</scope>
</reference>
<dbReference type="GO" id="GO:0045087">
    <property type="term" value="P:innate immune response"/>
    <property type="evidence" value="ECO:0007669"/>
    <property type="project" value="TreeGrafter"/>
</dbReference>